<dbReference type="RefSeq" id="WP_345367488.1">
    <property type="nucleotide sequence ID" value="NZ_BAABII010000019.1"/>
</dbReference>
<dbReference type="PROSITE" id="PS00092">
    <property type="entry name" value="N6_MTASE"/>
    <property type="match status" value="1"/>
</dbReference>
<feature type="domain" description="N(4)-bis(aminopropyl)spermidine synthase C-terminal" evidence="1">
    <location>
        <begin position="101"/>
        <end position="280"/>
    </location>
</feature>
<dbReference type="InterPro" id="IPR002052">
    <property type="entry name" value="DNA_methylase_N6_adenine_CS"/>
</dbReference>
<evidence type="ECO:0000313" key="3">
    <source>
        <dbReference type="Proteomes" id="UP001564626"/>
    </source>
</evidence>
<protein>
    <submittedName>
        <fullName evidence="2">Bis-aminopropyl spermidine synthase family protein</fullName>
    </submittedName>
</protein>
<dbReference type="Gene3D" id="3.40.50.150">
    <property type="entry name" value="Vaccinia Virus protein VP39"/>
    <property type="match status" value="1"/>
</dbReference>
<accession>A0ABV4CE45</accession>
<comment type="caution">
    <text evidence="2">The sequence shown here is derived from an EMBL/GenBank/DDBJ whole genome shotgun (WGS) entry which is preliminary data.</text>
</comment>
<evidence type="ECO:0000313" key="2">
    <source>
        <dbReference type="EMBL" id="MEY8039361.1"/>
    </source>
</evidence>
<dbReference type="EMBL" id="JBGEHV010000011">
    <property type="protein sequence ID" value="MEY8039361.1"/>
    <property type="molecule type" value="Genomic_DNA"/>
</dbReference>
<evidence type="ECO:0000259" key="1">
    <source>
        <dbReference type="Pfam" id="PF01861"/>
    </source>
</evidence>
<name>A0ABV4CE45_9PSEU</name>
<organism evidence="2 3">
    <name type="scientific">Saccharopolyspora cebuensis</name>
    <dbReference type="NCBI Taxonomy" id="418759"/>
    <lineage>
        <taxon>Bacteria</taxon>
        <taxon>Bacillati</taxon>
        <taxon>Actinomycetota</taxon>
        <taxon>Actinomycetes</taxon>
        <taxon>Pseudonocardiales</taxon>
        <taxon>Pseudonocardiaceae</taxon>
        <taxon>Saccharopolyspora</taxon>
    </lineage>
</organism>
<dbReference type="SUPFAM" id="SSF53335">
    <property type="entry name" value="S-adenosyl-L-methionine-dependent methyltransferases"/>
    <property type="match status" value="1"/>
</dbReference>
<reference evidence="2 3" key="1">
    <citation type="submission" date="2024-08" db="EMBL/GenBank/DDBJ databases">
        <title>Genome mining of Saccharopolyspora cebuensis PGLac3 from Nigerian medicinal plant.</title>
        <authorList>
            <person name="Ezeobiora C.E."/>
            <person name="Igbokwe N.H."/>
            <person name="Amin D.H."/>
            <person name="Mendie U.E."/>
        </authorList>
    </citation>
    <scope>NUCLEOTIDE SEQUENCE [LARGE SCALE GENOMIC DNA]</scope>
    <source>
        <strain evidence="2 3">PGLac3</strain>
    </source>
</reference>
<dbReference type="Proteomes" id="UP001564626">
    <property type="component" value="Unassembled WGS sequence"/>
</dbReference>
<dbReference type="Pfam" id="PF01861">
    <property type="entry name" value="BpsA_C"/>
    <property type="match status" value="1"/>
</dbReference>
<dbReference type="InterPro" id="IPR002723">
    <property type="entry name" value="BpsA_C"/>
</dbReference>
<dbReference type="InterPro" id="IPR029063">
    <property type="entry name" value="SAM-dependent_MTases_sf"/>
</dbReference>
<proteinExistence type="predicted"/>
<keyword evidence="3" id="KW-1185">Reference proteome</keyword>
<sequence length="495" mass="52417">MNTTSLDAVDALLADAGVHSRPLREVLALLAAGPLPFDELVRRSALPRRTVEDLLAALGPDLDRDADGCRLAPAVRAEYRSRFAPPAAEPDAEVAALLRRFIATGPAPLAALDHVTATPETVLRRAEWLRDHYDLTGARLLFLGDHDLTSTAVALLAPEASITVVDVDERILRHLDALSAEHRLGVRTLHADLRFGLPPAVQAGADLVFTDPPYTPEGIGLFAGRAAEAMAGPGSRLLLAYGFSPRTPALGLKVQQELLRLGMVFEAVLPGFHRYEGAQAIGSAADLYVCQPTGKARKKGARGQAIYTHGPQSVESAGGPAPLEALGALLGTPVTALRGPDWTAPVSAAAVFDLRADPGPWLARMLLACGADRVAFLLPNQHPDLADERGQRALADLVAGKYALRLHRSTPDPAHAVVVAEAVTDDSAAGRLLRRAHGKLGNVWREALIATGGGTKRAAADRVAALVPEPEDLALRLIDLPRHRIAELLTAARTA</sequence>
<gene>
    <name evidence="2" type="ORF">AB8O55_08125</name>
</gene>